<dbReference type="InterPro" id="IPR036206">
    <property type="entry name" value="ThiamineP_synth_sf"/>
</dbReference>
<dbReference type="RefSeq" id="WP_185122593.1">
    <property type="nucleotide sequence ID" value="NZ_JACJVQ010000021.1"/>
</dbReference>
<sequence length="237" mass="25164">MNRLSQSLRSGKLQLFVSLPANDAKLAEAAVREGADGLKVHLNVAHRASGNSFGPLDSYRETFAAIRSLFQGPLGVVPGGSAADVSREEIAALPEAGFDFYSIYAWHLPTFMLKAQGLARTFAIDDKFDLRLLEAAGAFGIDALEASVVPGTEYGSPLTLADLLKYRWLAENSGLPVIVPTQRKVVPEDIPHLIDCGVKALLVGAVSIGATEESIARAVSSFREAIDKAGGEGSHEC</sequence>
<proteinExistence type="predicted"/>
<dbReference type="CDD" id="cd00945">
    <property type="entry name" value="Aldolase_Class_I"/>
    <property type="match status" value="1"/>
</dbReference>
<evidence type="ECO:0000313" key="2">
    <source>
        <dbReference type="Proteomes" id="UP000535838"/>
    </source>
</evidence>
<evidence type="ECO:0000313" key="1">
    <source>
        <dbReference type="EMBL" id="MBB6637390.1"/>
    </source>
</evidence>
<comment type="caution">
    <text evidence="1">The sequence shown here is derived from an EMBL/GenBank/DDBJ whole genome shotgun (WGS) entry which is preliminary data.</text>
</comment>
<accession>A0A841T5M9</accession>
<name>A0A841T5M9_9BACL</name>
<dbReference type="Proteomes" id="UP000535838">
    <property type="component" value="Unassembled WGS sequence"/>
</dbReference>
<organism evidence="1 2">
    <name type="scientific">Cohnella thailandensis</name>
    <dbReference type="NCBI Taxonomy" id="557557"/>
    <lineage>
        <taxon>Bacteria</taxon>
        <taxon>Bacillati</taxon>
        <taxon>Bacillota</taxon>
        <taxon>Bacilli</taxon>
        <taxon>Bacillales</taxon>
        <taxon>Paenibacillaceae</taxon>
        <taxon>Cohnella</taxon>
    </lineage>
</organism>
<protein>
    <submittedName>
        <fullName evidence="1">Uncharacterized protein</fullName>
    </submittedName>
</protein>
<gene>
    <name evidence="1" type="ORF">H7B67_24945</name>
</gene>
<keyword evidence="2" id="KW-1185">Reference proteome</keyword>
<dbReference type="AlphaFoldDB" id="A0A841T5M9"/>
<reference evidence="1 2" key="1">
    <citation type="submission" date="2020-08" db="EMBL/GenBank/DDBJ databases">
        <title>Cohnella phylogeny.</title>
        <authorList>
            <person name="Dunlap C."/>
        </authorList>
    </citation>
    <scope>NUCLEOTIDE SEQUENCE [LARGE SCALE GENOMIC DNA]</scope>
    <source>
        <strain evidence="1 2">DSM 25241</strain>
    </source>
</reference>
<dbReference type="SUPFAM" id="SSF51391">
    <property type="entry name" value="Thiamin phosphate synthase"/>
    <property type="match status" value="1"/>
</dbReference>
<dbReference type="EMBL" id="JACJVQ010000021">
    <property type="protein sequence ID" value="MBB6637390.1"/>
    <property type="molecule type" value="Genomic_DNA"/>
</dbReference>